<accession>A0A6A6DA64</accession>
<dbReference type="Pfam" id="PF16755">
    <property type="entry name" value="Beta-prop_NUP159_NUP214"/>
    <property type="match status" value="1"/>
</dbReference>
<comment type="subcellular location">
    <subcellularLocation>
        <location evidence="1">Nucleus</location>
    </subcellularLocation>
</comment>
<dbReference type="SUPFAM" id="SSF117289">
    <property type="entry name" value="Nucleoporin domain"/>
    <property type="match status" value="1"/>
</dbReference>
<protein>
    <recommendedName>
        <fullName evidence="6">Nucleoporin Nup159/Nup146 N-terminal domain-containing protein</fullName>
    </recommendedName>
</protein>
<feature type="region of interest" description="Disordered" evidence="5">
    <location>
        <begin position="519"/>
        <end position="558"/>
    </location>
</feature>
<name>A0A6A6DA64_9PEZI</name>
<sequence length="1437" mass="152606">MAFAFNSAGGPSVKVGAELDEITTEGLGFSALGGEKKLKLLPSPWPSDNLPPSSSSLLSVASKRGLLAAAGPEGLIITSTEGVHKAFGREASDQNVITNFSPDITIQVPQLRHVAFSSNEDFLVITAENGGGLAVYATQDLLQQKSQPAVQISTNQVSVRALVPNPNPEFESYFAVVLETGQLLVSDIANQQVKKMPVEGITCASWSVKGKQVVAGLSDGTAIQFWPDAMPAGNIPRPPAVEPDFAVSGISWLANEEFFIIHSPKGAASGDDDAMQEDQQESIYHVVKTDKGRTTFSFSKLPTEPLWPGFGPKRNPPPRYSISRLRKWAPSLEDILILAASHSTDISVITNSSAPLAPEQTSINEYTRTDTLDNRRAQLPQTVVGDDEETTDSLLIGEALDLSSKEKLRRPIPVDEEIEESPTPLPAFLVLNQQGLLCAWWIVYDASIRAGEQGGYSGLTALSRAQSATPSTEPQPSTQTSSMFAKPTATFGVPSTPTLGSSGFSTGNASFGKPSFGLGGSTPSFGKPSQPAFGSTSSIGASGGSGFGSTGTIGNRQYPWSASTQAPIAQSQSNPFSSAAGGPSGFAKFGANAGTNTSTTASPFSSFGTTNGGQSSFATLGQKPSQSAFAGSTNASSAFKGTSTEPSFGSTVTVGSSLGGGSTLPSWANTPAQQGGSIFGGGTSSFGSTKESDMSDADDAQNRERDEATPTPQAPPQQPKGLFGLPANGFKLSSSFKGDGSAKDDLPKPPISSGGSLFGSDFSSALGGSSSNPPATPIKKEEQEPKLQDISTTPASPPKAGPTKLFPNATPITTSQTPAKEPPKEPESAPPSEEESPVGEDAPLPPDPMTWKPPKRTDDDLPPLAGSPAIKVEAPESSVPSSPLDDEGGDISVEEQEEEEEEEPSPSDAARRPRPQKTGWTLTDSVSQSPRILPQAPTPPVVKSGASSRSRNPSRSPSRSPVRPSVFQQTSKSAGPSIFQQSSTPAGFPKPNTIFPAPSMNRVQNNLRSPSPIRSASTPAISTRRQPIIPAQATPLAASIPQPPMPPTPQPEVYDLSDDEDERIRQELASEVLPSRSPDPFLAHQDYTGSVTKPGIPGQIELMYRDINSMIDTLGLNARSLAAFIKYHQERTRQTKLTRNDLDEVIDQGEGGDWYEKWCLAEIDDLKALEMELEQSLDSGRIQNVLDKLAQLARLQREKAKLMTKINEIRRQILNRKNTEKAEVLRHAQLPKEQADQQKALRNEYARLLGLLGDAEQAIVLLRSKLASHNAENGQTKAVPTVDAVKKTINKMIAMTEKKNNDILLLESQMRKIGPAGSRPGSSGSRGFGTPTRARSAKGMSSPFATPPASKGKMSLSELNKTVQTPEQEDDTPSRGFGLFYTPEGSPTRAGFNLRLADDMGDEDMAFLKDCKTRRKKTASSLTEAILKRGVKVTRVN</sequence>
<dbReference type="Proteomes" id="UP000800200">
    <property type="component" value="Unassembled WGS sequence"/>
</dbReference>
<dbReference type="InterPro" id="IPR039462">
    <property type="entry name" value="Nup159/Nup146_N"/>
</dbReference>
<feature type="compositionally biased region" description="Basic and acidic residues" evidence="5">
    <location>
        <begin position="778"/>
        <end position="787"/>
    </location>
</feature>
<dbReference type="EMBL" id="ML994710">
    <property type="protein sequence ID" value="KAF2176361.1"/>
    <property type="molecule type" value="Genomic_DNA"/>
</dbReference>
<feature type="compositionally biased region" description="Polar residues" evidence="5">
    <location>
        <begin position="918"/>
        <end position="930"/>
    </location>
</feature>
<feature type="domain" description="Nucleoporin Nup159/Nup146 N-terminal" evidence="6">
    <location>
        <begin position="51"/>
        <end position="437"/>
    </location>
</feature>
<feature type="compositionally biased region" description="Polar residues" evidence="5">
    <location>
        <begin position="967"/>
        <end position="985"/>
    </location>
</feature>
<feature type="compositionally biased region" description="Polar residues" evidence="5">
    <location>
        <begin position="1001"/>
        <end position="1021"/>
    </location>
</feature>
<proteinExistence type="predicted"/>
<evidence type="ECO:0000256" key="5">
    <source>
        <dbReference type="SAM" id="MobiDB-lite"/>
    </source>
</evidence>
<dbReference type="InterPro" id="IPR026054">
    <property type="entry name" value="Nucleoporin"/>
</dbReference>
<organism evidence="7 8">
    <name type="scientific">Zopfia rhizophila CBS 207.26</name>
    <dbReference type="NCBI Taxonomy" id="1314779"/>
    <lineage>
        <taxon>Eukaryota</taxon>
        <taxon>Fungi</taxon>
        <taxon>Dikarya</taxon>
        <taxon>Ascomycota</taxon>
        <taxon>Pezizomycotina</taxon>
        <taxon>Dothideomycetes</taxon>
        <taxon>Dothideomycetes incertae sedis</taxon>
        <taxon>Zopfiaceae</taxon>
        <taxon>Zopfia</taxon>
    </lineage>
</organism>
<evidence type="ECO:0000256" key="2">
    <source>
        <dbReference type="ARBA" id="ARBA00022448"/>
    </source>
</evidence>
<feature type="compositionally biased region" description="Low complexity" evidence="5">
    <location>
        <begin position="646"/>
        <end position="656"/>
    </location>
</feature>
<evidence type="ECO:0000313" key="8">
    <source>
        <dbReference type="Proteomes" id="UP000800200"/>
    </source>
</evidence>
<gene>
    <name evidence="7" type="ORF">K469DRAFT_645790</name>
</gene>
<feature type="compositionally biased region" description="Low complexity" evidence="5">
    <location>
        <begin position="466"/>
        <end position="482"/>
    </location>
</feature>
<dbReference type="Gene3D" id="2.130.10.10">
    <property type="entry name" value="YVTN repeat-like/Quinoprotein amine dehydrogenase"/>
    <property type="match status" value="1"/>
</dbReference>
<feature type="compositionally biased region" description="Acidic residues" evidence="5">
    <location>
        <begin position="884"/>
        <end position="905"/>
    </location>
</feature>
<dbReference type="OrthoDB" id="248320at2759"/>
<keyword evidence="2" id="KW-0813">Transport</keyword>
<feature type="compositionally biased region" description="Low complexity" evidence="5">
    <location>
        <begin position="947"/>
        <end position="966"/>
    </location>
</feature>
<dbReference type="GO" id="GO:0006606">
    <property type="term" value="P:protein import into nucleus"/>
    <property type="evidence" value="ECO:0007669"/>
    <property type="project" value="TreeGrafter"/>
</dbReference>
<evidence type="ECO:0000256" key="1">
    <source>
        <dbReference type="ARBA" id="ARBA00004123"/>
    </source>
</evidence>
<feature type="compositionally biased region" description="Low complexity" evidence="5">
    <location>
        <begin position="1314"/>
        <end position="1333"/>
    </location>
</feature>
<evidence type="ECO:0000313" key="7">
    <source>
        <dbReference type="EMBL" id="KAF2176361.1"/>
    </source>
</evidence>
<evidence type="ECO:0000259" key="6">
    <source>
        <dbReference type="Pfam" id="PF16755"/>
    </source>
</evidence>
<feature type="region of interest" description="Disordered" evidence="5">
    <location>
        <begin position="466"/>
        <end position="499"/>
    </location>
</feature>
<reference evidence="7" key="1">
    <citation type="journal article" date="2020" name="Stud. Mycol.">
        <title>101 Dothideomycetes genomes: a test case for predicting lifestyles and emergence of pathogens.</title>
        <authorList>
            <person name="Haridas S."/>
            <person name="Albert R."/>
            <person name="Binder M."/>
            <person name="Bloem J."/>
            <person name="Labutti K."/>
            <person name="Salamov A."/>
            <person name="Andreopoulos B."/>
            <person name="Baker S."/>
            <person name="Barry K."/>
            <person name="Bills G."/>
            <person name="Bluhm B."/>
            <person name="Cannon C."/>
            <person name="Castanera R."/>
            <person name="Culley D."/>
            <person name="Daum C."/>
            <person name="Ezra D."/>
            <person name="Gonzalez J."/>
            <person name="Henrissat B."/>
            <person name="Kuo A."/>
            <person name="Liang C."/>
            <person name="Lipzen A."/>
            <person name="Lutzoni F."/>
            <person name="Magnuson J."/>
            <person name="Mondo S."/>
            <person name="Nolan M."/>
            <person name="Ohm R."/>
            <person name="Pangilinan J."/>
            <person name="Park H.-J."/>
            <person name="Ramirez L."/>
            <person name="Alfaro M."/>
            <person name="Sun H."/>
            <person name="Tritt A."/>
            <person name="Yoshinaga Y."/>
            <person name="Zwiers L.-H."/>
            <person name="Turgeon B."/>
            <person name="Goodwin S."/>
            <person name="Spatafora J."/>
            <person name="Crous P."/>
            <person name="Grigoriev I."/>
        </authorList>
    </citation>
    <scope>NUCLEOTIDE SEQUENCE</scope>
    <source>
        <strain evidence="7">CBS 207.26</strain>
    </source>
</reference>
<feature type="compositionally biased region" description="Low complexity" evidence="5">
    <location>
        <begin position="752"/>
        <end position="771"/>
    </location>
</feature>
<feature type="compositionally biased region" description="Polar residues" evidence="5">
    <location>
        <begin position="1357"/>
        <end position="1366"/>
    </location>
</feature>
<dbReference type="GO" id="GO:0017056">
    <property type="term" value="F:structural constituent of nuclear pore"/>
    <property type="evidence" value="ECO:0007669"/>
    <property type="project" value="TreeGrafter"/>
</dbReference>
<dbReference type="GO" id="GO:0006405">
    <property type="term" value="P:RNA export from nucleus"/>
    <property type="evidence" value="ECO:0007669"/>
    <property type="project" value="TreeGrafter"/>
</dbReference>
<feature type="region of interest" description="Disordered" evidence="5">
    <location>
        <begin position="1313"/>
        <end position="1383"/>
    </location>
</feature>
<keyword evidence="4" id="KW-0175">Coiled coil</keyword>
<evidence type="ECO:0000256" key="3">
    <source>
        <dbReference type="ARBA" id="ARBA00023242"/>
    </source>
</evidence>
<dbReference type="GO" id="GO:0008139">
    <property type="term" value="F:nuclear localization sequence binding"/>
    <property type="evidence" value="ECO:0007669"/>
    <property type="project" value="TreeGrafter"/>
</dbReference>
<feature type="compositionally biased region" description="Low complexity" evidence="5">
    <location>
        <begin position="591"/>
        <end position="602"/>
    </location>
</feature>
<dbReference type="PANTHER" id="PTHR23193:SF23">
    <property type="entry name" value="NUCLEAR PORE COMPLEX PROTEIN NUP153"/>
    <property type="match status" value="1"/>
</dbReference>
<dbReference type="InterPro" id="IPR015943">
    <property type="entry name" value="WD40/YVTN_repeat-like_dom_sf"/>
</dbReference>
<evidence type="ECO:0000256" key="4">
    <source>
        <dbReference type="SAM" id="Coils"/>
    </source>
</evidence>
<feature type="compositionally biased region" description="Polar residues" evidence="5">
    <location>
        <begin position="603"/>
        <end position="645"/>
    </location>
</feature>
<feature type="compositionally biased region" description="Gly residues" evidence="5">
    <location>
        <begin position="541"/>
        <end position="551"/>
    </location>
</feature>
<dbReference type="PANTHER" id="PTHR23193">
    <property type="entry name" value="NUCLEAR PORE COMPLEX PROTEIN NUP"/>
    <property type="match status" value="1"/>
</dbReference>
<feature type="coiled-coil region" evidence="4">
    <location>
        <begin position="1185"/>
        <end position="1212"/>
    </location>
</feature>
<feature type="region of interest" description="Disordered" evidence="5">
    <location>
        <begin position="591"/>
        <end position="1021"/>
    </location>
</feature>
<keyword evidence="8" id="KW-1185">Reference proteome</keyword>
<keyword evidence="3" id="KW-0539">Nucleus</keyword>
<dbReference type="GO" id="GO:0005643">
    <property type="term" value="C:nuclear pore"/>
    <property type="evidence" value="ECO:0007669"/>
    <property type="project" value="TreeGrafter"/>
</dbReference>